<dbReference type="Gene3D" id="3.40.50.300">
    <property type="entry name" value="P-loop containing nucleotide triphosphate hydrolases"/>
    <property type="match status" value="2"/>
</dbReference>
<dbReference type="KEGG" id="hprf:HLPR_08900"/>
<dbReference type="InterPro" id="IPR038734">
    <property type="entry name" value="YhaN_AAA"/>
</dbReference>
<keyword evidence="2" id="KW-0472">Membrane</keyword>
<feature type="coiled-coil region" evidence="1">
    <location>
        <begin position="182"/>
        <end position="250"/>
    </location>
</feature>
<evidence type="ECO:0000256" key="1">
    <source>
        <dbReference type="SAM" id="Coils"/>
    </source>
</evidence>
<evidence type="ECO:0000256" key="2">
    <source>
        <dbReference type="SAM" id="Phobius"/>
    </source>
</evidence>
<proteinExistence type="predicted"/>
<keyword evidence="2" id="KW-1133">Transmembrane helix</keyword>
<dbReference type="SUPFAM" id="SSF52540">
    <property type="entry name" value="P-loop containing nucleoside triphosphate hydrolases"/>
    <property type="match status" value="1"/>
</dbReference>
<dbReference type="PANTHER" id="PTHR41259:SF1">
    <property type="entry name" value="DOUBLE-STRAND BREAK REPAIR RAD50 ATPASE, PUTATIVE-RELATED"/>
    <property type="match status" value="1"/>
</dbReference>
<keyword evidence="2" id="KW-0812">Transmembrane</keyword>
<dbReference type="EMBL" id="AP028654">
    <property type="protein sequence ID" value="BEP28559.1"/>
    <property type="molecule type" value="Genomic_DNA"/>
</dbReference>
<name>A0AAU9EKP0_9FIRM</name>
<dbReference type="RefSeq" id="WP_338536872.1">
    <property type="nucleotide sequence ID" value="NZ_AP028654.1"/>
</dbReference>
<sequence>MLKEIELNRYGKYKDKKFKFKNGLNFIVGNNEEGKTTLINAIKDLLFGFNSPRLKNNKYSPWNGKSVEIGGKFIVDGSEINLKREISNSLKSYFKQGESITKLSNKVFPYYDYLSKETYSYIYAITQDEMNLLTSKSWNSIMESLIENYGVENFNTPSEAIAILQKEKNEILRDSKRGNYKIKEIDNKISKLRNELLNSEKLELELLSIKNNKKSIFKEISGIENELKLLTKKLKEKNELKIQIDKYREIKNENIQYSLNLDKLDTTIDLLENLIVINQSLNELNLSKKMYNLELIKNLSKIKALNEDELKYLEYENDILIFPSKYENIKLFEKIIEKGKEKIIKLKKNIKKTEIELFDTCLNQEIISKIKKLNLTKIKIDSDIKFKNKIKVTKNLAIDLILIVMSVVAYSIFKYIKTDNFFTLAYIFLAIGIFDFVKSIYLGKKYGENYSLEQIKNLPIEKKYFYPVNYMYLEKLEKYIVELDELEIEENELENKINEYKKFIFDFKENLFCVFSKDNYKVNLEFSNDFEHTLKELASKLFKIKKINELNKSINNSNKAVQKNIDDTVNKILKLDKKKELIENELKNLFLSAHNININFLINNLENIRKLNLKLNMYKEKYLSKIQENNGKFNNEFLNQNLETIDTEVIDLESTQAILLNKINELGKTNAQLTEREQSFETFRQMDIVSKDLELSKNLKSELLEERDLIYLSIKVLEMYDEKYKIINQPNIIKRAKEYFAFITSNKYSEIFMDTAENNVVFLATDYGEKSINNSFSKGTKEQLYFCLRLSIIENIEKNEKYKLPLVFDETFANWDDNRYKKALSLIENNFKNRVVLILSCHDRII</sequence>
<evidence type="ECO:0000313" key="5">
    <source>
        <dbReference type="Proteomes" id="UP001321786"/>
    </source>
</evidence>
<dbReference type="AlphaFoldDB" id="A0AAU9EKP0"/>
<accession>A0AAU9EKP0</accession>
<feature type="domain" description="YhaN AAA" evidence="3">
    <location>
        <begin position="2"/>
        <end position="131"/>
    </location>
</feature>
<feature type="transmembrane region" description="Helical" evidence="2">
    <location>
        <begin position="396"/>
        <end position="416"/>
    </location>
</feature>
<feature type="coiled-coil region" evidence="1">
    <location>
        <begin position="476"/>
        <end position="503"/>
    </location>
</feature>
<dbReference type="InterPro" id="IPR027417">
    <property type="entry name" value="P-loop_NTPase"/>
</dbReference>
<reference evidence="4 5" key="1">
    <citation type="submission" date="2023-08" db="EMBL/GenBank/DDBJ databases">
        <title>Helicovermis profunda gen. nov., sp. nov., a novel mesophilic, fermentative bacterium within the Bacillota from a deep-sea hydrothermal vent chimney.</title>
        <authorList>
            <person name="Miyazaki U."/>
            <person name="Mizutani D."/>
            <person name="Hashimoto Y."/>
            <person name="Tame A."/>
            <person name="Sawayama S."/>
            <person name="Miyazaki J."/>
            <person name="Takai K."/>
            <person name="Nakagawa S."/>
        </authorList>
    </citation>
    <scope>NUCLEOTIDE SEQUENCE [LARGE SCALE GENOMIC DNA]</scope>
    <source>
        <strain evidence="4 5">S502</strain>
    </source>
</reference>
<feature type="transmembrane region" description="Helical" evidence="2">
    <location>
        <begin position="422"/>
        <end position="441"/>
    </location>
</feature>
<dbReference type="PANTHER" id="PTHR41259">
    <property type="entry name" value="DOUBLE-STRAND BREAK REPAIR RAD50 ATPASE, PUTATIVE-RELATED"/>
    <property type="match status" value="1"/>
</dbReference>
<dbReference type="Pfam" id="PF13514">
    <property type="entry name" value="AAA_27"/>
    <property type="match status" value="1"/>
</dbReference>
<gene>
    <name evidence="4" type="ORF">HLPR_08900</name>
</gene>
<keyword evidence="1" id="KW-0175">Coiled coil</keyword>
<keyword evidence="5" id="KW-1185">Reference proteome</keyword>
<protein>
    <recommendedName>
        <fullName evidence="3">YhaN AAA domain-containing protein</fullName>
    </recommendedName>
</protein>
<organism evidence="4 5">
    <name type="scientific">Helicovermis profundi</name>
    <dbReference type="NCBI Taxonomy" id="3065157"/>
    <lineage>
        <taxon>Bacteria</taxon>
        <taxon>Bacillati</taxon>
        <taxon>Bacillota</taxon>
        <taxon>Clostridia</taxon>
        <taxon>Helicovermis</taxon>
    </lineage>
</organism>
<evidence type="ECO:0000259" key="3">
    <source>
        <dbReference type="Pfam" id="PF13514"/>
    </source>
</evidence>
<evidence type="ECO:0000313" key="4">
    <source>
        <dbReference type="EMBL" id="BEP28559.1"/>
    </source>
</evidence>
<dbReference type="Proteomes" id="UP001321786">
    <property type="component" value="Chromosome"/>
</dbReference>